<gene>
    <name evidence="2" type="ORF">Ocin01_17805</name>
</gene>
<keyword evidence="1" id="KW-1133">Transmembrane helix</keyword>
<evidence type="ECO:0000313" key="3">
    <source>
        <dbReference type="Proteomes" id="UP000094527"/>
    </source>
</evidence>
<evidence type="ECO:0000313" key="2">
    <source>
        <dbReference type="EMBL" id="ODM88877.1"/>
    </source>
</evidence>
<evidence type="ECO:0008006" key="4">
    <source>
        <dbReference type="Google" id="ProtNLM"/>
    </source>
</evidence>
<name>A0A1D2M7B6_ORCCI</name>
<feature type="transmembrane region" description="Helical" evidence="1">
    <location>
        <begin position="143"/>
        <end position="164"/>
    </location>
</feature>
<comment type="caution">
    <text evidence="2">The sequence shown here is derived from an EMBL/GenBank/DDBJ whole genome shotgun (WGS) entry which is preliminary data.</text>
</comment>
<feature type="transmembrane region" description="Helical" evidence="1">
    <location>
        <begin position="103"/>
        <end position="131"/>
    </location>
</feature>
<accession>A0A1D2M7B6</accession>
<feature type="transmembrane region" description="Helical" evidence="1">
    <location>
        <begin position="65"/>
        <end position="83"/>
    </location>
</feature>
<keyword evidence="1" id="KW-0472">Membrane</keyword>
<dbReference type="AlphaFoldDB" id="A0A1D2M7B6"/>
<proteinExistence type="predicted"/>
<evidence type="ECO:0000256" key="1">
    <source>
        <dbReference type="SAM" id="Phobius"/>
    </source>
</evidence>
<dbReference type="EMBL" id="LJIJ01003096">
    <property type="protein sequence ID" value="ODM88877.1"/>
    <property type="molecule type" value="Genomic_DNA"/>
</dbReference>
<feature type="transmembrane region" description="Helical" evidence="1">
    <location>
        <begin position="6"/>
        <end position="28"/>
    </location>
</feature>
<keyword evidence="3" id="KW-1185">Reference proteome</keyword>
<protein>
    <recommendedName>
        <fullName evidence="4">Transmembrane protein</fullName>
    </recommendedName>
</protein>
<dbReference type="Proteomes" id="UP000094527">
    <property type="component" value="Unassembled WGS sequence"/>
</dbReference>
<sequence length="167" mass="19261">MNPCTRFWKITGIILAIIIIALGLYSYIESDWRIANQHEDPCQQNVLNIYGRKDKWCPPISIEEYFVAINIICLLVSLISFWYTKCLEKPSYIMKKVDIFYHWLAALLLLIAGILFIASAITVLTMHLMIGRRELNMRTIEKVIAGALTIIQALVYCSIGFFLGRRE</sequence>
<keyword evidence="1" id="KW-0812">Transmembrane</keyword>
<reference evidence="2 3" key="1">
    <citation type="journal article" date="2016" name="Genome Biol. Evol.">
        <title>Gene Family Evolution Reflects Adaptation to Soil Environmental Stressors in the Genome of the Collembolan Orchesella cincta.</title>
        <authorList>
            <person name="Faddeeva-Vakhrusheva A."/>
            <person name="Derks M.F."/>
            <person name="Anvar S.Y."/>
            <person name="Agamennone V."/>
            <person name="Suring W."/>
            <person name="Smit S."/>
            <person name="van Straalen N.M."/>
            <person name="Roelofs D."/>
        </authorList>
    </citation>
    <scope>NUCLEOTIDE SEQUENCE [LARGE SCALE GENOMIC DNA]</scope>
    <source>
        <tissue evidence="2">Mixed pool</tissue>
    </source>
</reference>
<organism evidence="2 3">
    <name type="scientific">Orchesella cincta</name>
    <name type="common">Springtail</name>
    <name type="synonym">Podura cincta</name>
    <dbReference type="NCBI Taxonomy" id="48709"/>
    <lineage>
        <taxon>Eukaryota</taxon>
        <taxon>Metazoa</taxon>
        <taxon>Ecdysozoa</taxon>
        <taxon>Arthropoda</taxon>
        <taxon>Hexapoda</taxon>
        <taxon>Collembola</taxon>
        <taxon>Entomobryomorpha</taxon>
        <taxon>Entomobryoidea</taxon>
        <taxon>Orchesellidae</taxon>
        <taxon>Orchesellinae</taxon>
        <taxon>Orchesella</taxon>
    </lineage>
</organism>